<evidence type="ECO:0000256" key="1">
    <source>
        <dbReference type="SAM" id="Phobius"/>
    </source>
</evidence>
<dbReference type="EMBL" id="NIZW01000023">
    <property type="protein sequence ID" value="PHQ32747.1"/>
    <property type="molecule type" value="Genomic_DNA"/>
</dbReference>
<accession>A0A2G1W139</accession>
<dbReference type="Proteomes" id="UP000225740">
    <property type="component" value="Unassembled WGS sequence"/>
</dbReference>
<dbReference type="OrthoDB" id="280753at2"/>
<name>A0A2G1W139_9BACT</name>
<protein>
    <submittedName>
        <fullName evidence="2">Uncharacterized protein</fullName>
    </submittedName>
</protein>
<proteinExistence type="predicted"/>
<evidence type="ECO:0000313" key="3">
    <source>
        <dbReference type="Proteomes" id="UP000225740"/>
    </source>
</evidence>
<keyword evidence="1" id="KW-1133">Transmembrane helix</keyword>
<reference evidence="2 3" key="1">
    <citation type="submission" date="2017-06" db="EMBL/GenBank/DDBJ databases">
        <title>Description of Rhodopirellula bahusiensis sp. nov.</title>
        <authorList>
            <person name="Kizina J."/>
            <person name="Harder J."/>
        </authorList>
    </citation>
    <scope>NUCLEOTIDE SEQUENCE [LARGE SCALE GENOMIC DNA]</scope>
    <source>
        <strain evidence="2 3">SWK21</strain>
    </source>
</reference>
<keyword evidence="1" id="KW-0812">Transmembrane</keyword>
<organism evidence="2 3">
    <name type="scientific">Rhodopirellula bahusiensis</name>
    <dbReference type="NCBI Taxonomy" id="2014065"/>
    <lineage>
        <taxon>Bacteria</taxon>
        <taxon>Pseudomonadati</taxon>
        <taxon>Planctomycetota</taxon>
        <taxon>Planctomycetia</taxon>
        <taxon>Pirellulales</taxon>
        <taxon>Pirellulaceae</taxon>
        <taxon>Rhodopirellula</taxon>
    </lineage>
</organism>
<evidence type="ECO:0000313" key="2">
    <source>
        <dbReference type="EMBL" id="PHQ32747.1"/>
    </source>
</evidence>
<gene>
    <name evidence="2" type="ORF">CEE69_24405</name>
</gene>
<keyword evidence="3" id="KW-1185">Reference proteome</keyword>
<dbReference type="AlphaFoldDB" id="A0A2G1W139"/>
<sequence>MIQFDRRRLFVWTVNAGFICIATFVVSAILLTSARWSGRFMLQIDIELPPDVERESLVYMECWDEQIADWLCTPGNQVKEGFEPPSQRTTNRDIVVVSTGGKSSALRIFDTYHQPETLVLQYDRVATLGQRETLRTLVPIPKGRGDRSVSIDLKQEAK</sequence>
<feature type="transmembrane region" description="Helical" evidence="1">
    <location>
        <begin position="12"/>
        <end position="31"/>
    </location>
</feature>
<comment type="caution">
    <text evidence="2">The sequence shown here is derived from an EMBL/GenBank/DDBJ whole genome shotgun (WGS) entry which is preliminary data.</text>
</comment>
<keyword evidence="1" id="KW-0472">Membrane</keyword>